<dbReference type="EMBL" id="JAAQRI010000087">
    <property type="protein sequence ID" value="KAF5640038.1"/>
    <property type="molecule type" value="Genomic_DNA"/>
</dbReference>
<dbReference type="GeneID" id="59303273"/>
<dbReference type="RefSeq" id="XP_037208297.1">
    <property type="nucleotide sequence ID" value="XM_037351003.1"/>
</dbReference>
<comment type="caution">
    <text evidence="1">The sequence shown here is derived from an EMBL/GenBank/DDBJ whole genome shotgun (WGS) entry which is preliminary data.</text>
</comment>
<accession>A0A8H5VZN1</accession>
<dbReference type="AlphaFoldDB" id="A0A8H5VZN1"/>
<evidence type="ECO:0000313" key="1">
    <source>
        <dbReference type="EMBL" id="KAF5640038.1"/>
    </source>
</evidence>
<evidence type="ECO:0000313" key="2">
    <source>
        <dbReference type="Proteomes" id="UP000530670"/>
    </source>
</evidence>
<protein>
    <submittedName>
        <fullName evidence="1">Uncharacterized protein</fullName>
    </submittedName>
</protein>
<name>A0A8H5VZN1_9HYPO</name>
<sequence>MVYLPPNQHGNCFQCYLTTPFTDDELKAFKSRFERGAYYKSAPLMQIKIMHAPDDYLGKSHQYMRAKETEAGNTDPFIVVDEEAKSRRAVWYIDQFANEDQVNDGVAESTDVVMKILIQTECLAINYIFYITAKSSIEEGLENCLVELPRMLPSIGLVSSWTVPGDAKSVDLAQRQFPERSVVLQQKYKPGFPWPADSL</sequence>
<reference evidence="1 2" key="1">
    <citation type="submission" date="2020-05" db="EMBL/GenBank/DDBJ databases">
        <title>Identification and distribution of gene clusters putatively required for synthesis of sphingolipid metabolism inhibitors in phylogenetically diverse species of the filamentous fungus Fusarium.</title>
        <authorList>
            <person name="Kim H.-S."/>
            <person name="Busman M."/>
            <person name="Brown D.W."/>
            <person name="Divon H."/>
            <person name="Uhlig S."/>
            <person name="Proctor R.H."/>
        </authorList>
    </citation>
    <scope>NUCLEOTIDE SEQUENCE [LARGE SCALE GENOMIC DNA]</scope>
    <source>
        <strain evidence="1 2">NRRL 66243</strain>
    </source>
</reference>
<dbReference type="Proteomes" id="UP000530670">
    <property type="component" value="Unassembled WGS sequence"/>
</dbReference>
<keyword evidence="2" id="KW-1185">Reference proteome</keyword>
<proteinExistence type="predicted"/>
<dbReference type="OrthoDB" id="5329332at2759"/>
<organism evidence="1 2">
    <name type="scientific">Fusarium tjaetaba</name>
    <dbReference type="NCBI Taxonomy" id="1567544"/>
    <lineage>
        <taxon>Eukaryota</taxon>
        <taxon>Fungi</taxon>
        <taxon>Dikarya</taxon>
        <taxon>Ascomycota</taxon>
        <taxon>Pezizomycotina</taxon>
        <taxon>Sordariomycetes</taxon>
        <taxon>Hypocreomycetidae</taxon>
        <taxon>Hypocreales</taxon>
        <taxon>Nectriaceae</taxon>
        <taxon>Fusarium</taxon>
        <taxon>Fusarium fujikuroi species complex</taxon>
    </lineage>
</organism>
<gene>
    <name evidence="1" type="ORF">FTJAE_4584</name>
</gene>